<protein>
    <recommendedName>
        <fullName evidence="5">2-C-methyl-D-erythritol 4-phosphate cytidylyltransferase</fullName>
    </recommendedName>
</protein>
<reference evidence="3 4" key="1">
    <citation type="submission" date="2015-10" db="EMBL/GenBank/DDBJ databases">
        <title>Metagenome-Assembled Genomes uncover a global brackish microbiome.</title>
        <authorList>
            <person name="Hugerth L.W."/>
            <person name="Larsson J."/>
            <person name="Alneberg J."/>
            <person name="Lindh M.V."/>
            <person name="Legrand C."/>
            <person name="Pinhassi J."/>
            <person name="Andersson A.F."/>
        </authorList>
    </citation>
    <scope>NUCLEOTIDE SEQUENCE [LARGE SCALE GENOMIC DNA]</scope>
    <source>
        <strain evidence="3">BACL15 MAG-120823-bin78</strain>
    </source>
</reference>
<organism evidence="3 4">
    <name type="scientific">Actinobacteria bacterium BACL15 MAG-120823-bin78</name>
    <dbReference type="NCBI Taxonomy" id="1655563"/>
    <lineage>
        <taxon>Bacteria</taxon>
        <taxon>Bacillati</taxon>
        <taxon>Actinomycetota</taxon>
        <taxon>Actinomycetes</taxon>
        <taxon>Actinomycetes incertae sedis</taxon>
        <taxon>ac1 cluster</taxon>
    </lineage>
</organism>
<dbReference type="GO" id="GO:0050518">
    <property type="term" value="F:2-C-methyl-D-erythritol 4-phosphate cytidylyltransferase activity"/>
    <property type="evidence" value="ECO:0007669"/>
    <property type="project" value="TreeGrafter"/>
</dbReference>
<dbReference type="PANTHER" id="PTHR32125">
    <property type="entry name" value="2-C-METHYL-D-ERYTHRITOL 4-PHOSPHATE CYTIDYLYLTRANSFERASE, CHLOROPLASTIC"/>
    <property type="match status" value="1"/>
</dbReference>
<dbReference type="InterPro" id="IPR029044">
    <property type="entry name" value="Nucleotide-diphossugar_trans"/>
</dbReference>
<accession>A0A0R2PJV0</accession>
<evidence type="ECO:0000313" key="4">
    <source>
        <dbReference type="Proteomes" id="UP000052955"/>
    </source>
</evidence>
<evidence type="ECO:0000256" key="1">
    <source>
        <dbReference type="ARBA" id="ARBA00022679"/>
    </source>
</evidence>
<dbReference type="Proteomes" id="UP000052955">
    <property type="component" value="Unassembled WGS sequence"/>
</dbReference>
<comment type="caution">
    <text evidence="3">The sequence shown here is derived from an EMBL/GenBank/DDBJ whole genome shotgun (WGS) entry which is preliminary data.</text>
</comment>
<evidence type="ECO:0000313" key="3">
    <source>
        <dbReference type="EMBL" id="KRO38345.1"/>
    </source>
</evidence>
<keyword evidence="2" id="KW-0548">Nucleotidyltransferase</keyword>
<keyword evidence="1" id="KW-0808">Transferase</keyword>
<dbReference type="PANTHER" id="PTHR32125:SF4">
    <property type="entry name" value="2-C-METHYL-D-ERYTHRITOL 4-PHOSPHATE CYTIDYLYLTRANSFERASE, CHLOROPLASTIC"/>
    <property type="match status" value="1"/>
</dbReference>
<dbReference type="InterPro" id="IPR050088">
    <property type="entry name" value="IspD/TarI_cytidylyltransf_bact"/>
</dbReference>
<evidence type="ECO:0000256" key="2">
    <source>
        <dbReference type="ARBA" id="ARBA00022695"/>
    </source>
</evidence>
<gene>
    <name evidence="3" type="ORF">ABR55_01470</name>
</gene>
<name>A0A0R2PJV0_9ACTN</name>
<dbReference type="InterPro" id="IPR034683">
    <property type="entry name" value="IspD/TarI"/>
</dbReference>
<dbReference type="Pfam" id="PF01128">
    <property type="entry name" value="IspD"/>
    <property type="match status" value="1"/>
</dbReference>
<evidence type="ECO:0008006" key="5">
    <source>
        <dbReference type="Google" id="ProtNLM"/>
    </source>
</evidence>
<proteinExistence type="predicted"/>
<dbReference type="EMBL" id="LIAN01000030">
    <property type="protein sequence ID" value="KRO38345.1"/>
    <property type="molecule type" value="Genomic_DNA"/>
</dbReference>
<dbReference type="SUPFAM" id="SSF53448">
    <property type="entry name" value="Nucleotide-diphospho-sugar transferases"/>
    <property type="match status" value="1"/>
</dbReference>
<dbReference type="AlphaFoldDB" id="A0A0R2PJV0"/>
<sequence>MTPSLKVVVAITSPIAFHQLKSQTILHTCLQSADSFVASISGAHLAIAGTAADLAKVAEIACEKIVCDPNKPGELATAIKSATTADLIMIHDSQRPLTQPGQFERVYVALTSDIDAVRPASPFTETLKSINADNFIEQTIDRTSMMRISTPELIRYSAIDFSSGISTWFVPLTHSARTAVVDADADSARINSVKEIDLMGYLLDRNK</sequence>
<dbReference type="Gene3D" id="3.90.550.10">
    <property type="entry name" value="Spore Coat Polysaccharide Biosynthesis Protein SpsA, Chain A"/>
    <property type="match status" value="1"/>
</dbReference>